<keyword evidence="4 5" id="KW-0648">Protein biosynthesis</keyword>
<evidence type="ECO:0000256" key="1">
    <source>
        <dbReference type="ARBA" id="ARBA00005532"/>
    </source>
</evidence>
<feature type="region of interest" description="Involved in Mg(2+) ion dislocation from EF-Tu" evidence="5">
    <location>
        <begin position="83"/>
        <end position="86"/>
    </location>
</feature>
<dbReference type="OrthoDB" id="9808348at2"/>
<dbReference type="EMBL" id="CABFVA020000034">
    <property type="protein sequence ID" value="VVM05889.1"/>
    <property type="molecule type" value="Genomic_DNA"/>
</dbReference>
<feature type="domain" description="Translation elongation factor EFTs/EF1B dimerisation" evidence="8">
    <location>
        <begin position="57"/>
        <end position="197"/>
    </location>
</feature>
<dbReference type="PANTHER" id="PTHR11741">
    <property type="entry name" value="ELONGATION FACTOR TS"/>
    <property type="match status" value="1"/>
</dbReference>
<evidence type="ECO:0000313" key="9">
    <source>
        <dbReference type="EMBL" id="VVM05889.1"/>
    </source>
</evidence>
<dbReference type="PROSITE" id="PS01127">
    <property type="entry name" value="EF_TS_2"/>
    <property type="match status" value="1"/>
</dbReference>
<keyword evidence="5" id="KW-0963">Cytoplasm</keyword>
<organism evidence="9 10">
    <name type="scientific">Methylacidimicrobium tartarophylax</name>
    <dbReference type="NCBI Taxonomy" id="1041768"/>
    <lineage>
        <taxon>Bacteria</taxon>
        <taxon>Pseudomonadati</taxon>
        <taxon>Verrucomicrobiota</taxon>
        <taxon>Methylacidimicrobium</taxon>
    </lineage>
</organism>
<dbReference type="FunFam" id="1.10.8.10:FF:000001">
    <property type="entry name" value="Elongation factor Ts"/>
    <property type="match status" value="1"/>
</dbReference>
<dbReference type="InterPro" id="IPR018101">
    <property type="entry name" value="Transl_elong_Ts_CS"/>
</dbReference>
<dbReference type="InterPro" id="IPR014039">
    <property type="entry name" value="Transl_elong_EFTs/EF1B_dimer"/>
</dbReference>
<dbReference type="HAMAP" id="MF_00050">
    <property type="entry name" value="EF_Ts"/>
    <property type="match status" value="1"/>
</dbReference>
<dbReference type="AlphaFoldDB" id="A0A5E6MA98"/>
<reference evidence="9 10" key="1">
    <citation type="submission" date="2019-09" db="EMBL/GenBank/DDBJ databases">
        <authorList>
            <person name="Cremers G."/>
        </authorList>
    </citation>
    <scope>NUCLEOTIDE SEQUENCE [LARGE SCALE GENOMIC DNA]</scope>
    <source>
        <strain evidence="9">4A</strain>
    </source>
</reference>
<dbReference type="Gene3D" id="1.10.8.10">
    <property type="entry name" value="DNA helicase RuvA subunit, C-terminal domain"/>
    <property type="match status" value="1"/>
</dbReference>
<dbReference type="InterPro" id="IPR001816">
    <property type="entry name" value="Transl_elong_EFTs/EF1B"/>
</dbReference>
<dbReference type="Gene3D" id="3.30.479.20">
    <property type="entry name" value="Elongation factor Ts, dimerisation domain"/>
    <property type="match status" value="1"/>
</dbReference>
<dbReference type="CDD" id="cd14275">
    <property type="entry name" value="UBA_EF-Ts"/>
    <property type="match status" value="1"/>
</dbReference>
<evidence type="ECO:0000256" key="4">
    <source>
        <dbReference type="ARBA" id="ARBA00022917"/>
    </source>
</evidence>
<protein>
    <recommendedName>
        <fullName evidence="2 5">Elongation factor Ts</fullName>
        <shortName evidence="5">EF-Ts</shortName>
    </recommendedName>
</protein>
<dbReference type="NCBIfam" id="TIGR00116">
    <property type="entry name" value="tsf"/>
    <property type="match status" value="1"/>
</dbReference>
<dbReference type="SUPFAM" id="SSF54713">
    <property type="entry name" value="Elongation factor Ts (EF-Ts), dimerisation domain"/>
    <property type="match status" value="1"/>
</dbReference>
<comment type="subcellular location">
    <subcellularLocation>
        <location evidence="5 7">Cytoplasm</location>
    </subcellularLocation>
</comment>
<evidence type="ECO:0000256" key="6">
    <source>
        <dbReference type="RuleBase" id="RU000642"/>
    </source>
</evidence>
<dbReference type="InterPro" id="IPR009060">
    <property type="entry name" value="UBA-like_sf"/>
</dbReference>
<keyword evidence="3 5" id="KW-0251">Elongation factor</keyword>
<proteinExistence type="inferred from homology"/>
<evidence type="ECO:0000256" key="7">
    <source>
        <dbReference type="RuleBase" id="RU000643"/>
    </source>
</evidence>
<accession>A0A5E6MA98</accession>
<dbReference type="InterPro" id="IPR036402">
    <property type="entry name" value="EF-Ts_dimer_sf"/>
</dbReference>
<evidence type="ECO:0000259" key="8">
    <source>
        <dbReference type="Pfam" id="PF00889"/>
    </source>
</evidence>
<comment type="similarity">
    <text evidence="1 5 6">Belongs to the EF-Ts family.</text>
</comment>
<gene>
    <name evidence="5 9" type="primary">tsf</name>
    <name evidence="9" type="ORF">MAMT_00847</name>
</gene>
<dbReference type="Proteomes" id="UP000334923">
    <property type="component" value="Unassembled WGS sequence"/>
</dbReference>
<evidence type="ECO:0000313" key="10">
    <source>
        <dbReference type="Proteomes" id="UP000334923"/>
    </source>
</evidence>
<dbReference type="PANTHER" id="PTHR11741:SF0">
    <property type="entry name" value="ELONGATION FACTOR TS, MITOCHONDRIAL"/>
    <property type="match status" value="1"/>
</dbReference>
<comment type="function">
    <text evidence="5 6">Associates with the EF-Tu.GDP complex and induces the exchange of GDP to GTP. It remains bound to the aminoacyl-tRNA.EF-Tu.GTP complex up to the GTP hydrolysis stage on the ribosome.</text>
</comment>
<dbReference type="Gene3D" id="1.10.286.20">
    <property type="match status" value="1"/>
</dbReference>
<evidence type="ECO:0000256" key="2">
    <source>
        <dbReference type="ARBA" id="ARBA00016956"/>
    </source>
</evidence>
<dbReference type="SUPFAM" id="SSF46934">
    <property type="entry name" value="UBA-like"/>
    <property type="match status" value="1"/>
</dbReference>
<dbReference type="GO" id="GO:0005737">
    <property type="term" value="C:cytoplasm"/>
    <property type="evidence" value="ECO:0007669"/>
    <property type="project" value="UniProtKB-SubCell"/>
</dbReference>
<evidence type="ECO:0000256" key="5">
    <source>
        <dbReference type="HAMAP-Rule" id="MF_00050"/>
    </source>
</evidence>
<dbReference type="GO" id="GO:0003746">
    <property type="term" value="F:translation elongation factor activity"/>
    <property type="evidence" value="ECO:0007669"/>
    <property type="project" value="UniProtKB-UniRule"/>
</dbReference>
<dbReference type="RefSeq" id="WP_142659757.1">
    <property type="nucleotide sequence ID" value="NZ_CABFVA020000034.1"/>
</dbReference>
<dbReference type="Pfam" id="PF00889">
    <property type="entry name" value="EF_TS"/>
    <property type="match status" value="1"/>
</dbReference>
<evidence type="ECO:0000256" key="3">
    <source>
        <dbReference type="ARBA" id="ARBA00022768"/>
    </source>
</evidence>
<sequence length="200" mass="22367">MKEPIGLEQIKELREKTGAGVMDCKRAIEQSGGSLEEAEKWLWKRGVAKAQKKSARETPEGVIASYIHVGDKVGVLVEVNCETDFVARNALFRELVKDLTLQIAAANPQYITRDQVPAEDVERVRQAIAKEIVGKPQAILDKIVAGRLEKYFATNCLLEQTFIKDQNATVRDVLAAKIGQIGENIVIRRFVRYQLGEPLH</sequence>
<keyword evidence="10" id="KW-1185">Reference proteome</keyword>
<name>A0A5E6MA98_9BACT</name>